<evidence type="ECO:0000313" key="3">
    <source>
        <dbReference type="EMBL" id="SES26995.1"/>
    </source>
</evidence>
<keyword evidence="4" id="KW-1185">Reference proteome</keyword>
<protein>
    <submittedName>
        <fullName evidence="3">Uncharacterized membrane-anchored protein YjiN, DUF445 family</fullName>
    </submittedName>
</protein>
<name>A0A1H9VZA7_9CORY</name>
<gene>
    <name evidence="3" type="ORF">SAMN05661109_02464</name>
</gene>
<reference evidence="4" key="1">
    <citation type="submission" date="2016-10" db="EMBL/GenBank/DDBJ databases">
        <authorList>
            <person name="Varghese N."/>
            <person name="Submissions S."/>
        </authorList>
    </citation>
    <scope>NUCLEOTIDE SEQUENCE [LARGE SCALE GENOMIC DNA]</scope>
    <source>
        <strain evidence="4">DSM 20524</strain>
    </source>
</reference>
<dbReference type="AlphaFoldDB" id="A0A1H9VZA7"/>
<feature type="region of interest" description="Disordered" evidence="1">
    <location>
        <begin position="1"/>
        <end position="21"/>
    </location>
</feature>
<dbReference type="Pfam" id="PF04286">
    <property type="entry name" value="DUF445"/>
    <property type="match status" value="1"/>
</dbReference>
<evidence type="ECO:0000256" key="1">
    <source>
        <dbReference type="SAM" id="MobiDB-lite"/>
    </source>
</evidence>
<feature type="transmembrane region" description="Helical" evidence="2">
    <location>
        <begin position="44"/>
        <end position="64"/>
    </location>
</feature>
<dbReference type="Proteomes" id="UP000198929">
    <property type="component" value="Unassembled WGS sequence"/>
</dbReference>
<organism evidence="3 4">
    <name type="scientific">Corynebacterium cystitidis DSM 20524</name>
    <dbReference type="NCBI Taxonomy" id="1121357"/>
    <lineage>
        <taxon>Bacteria</taxon>
        <taxon>Bacillati</taxon>
        <taxon>Actinomycetota</taxon>
        <taxon>Actinomycetes</taxon>
        <taxon>Mycobacteriales</taxon>
        <taxon>Corynebacteriaceae</taxon>
        <taxon>Corynebacterium</taxon>
    </lineage>
</organism>
<dbReference type="InterPro" id="IPR007383">
    <property type="entry name" value="DUF445"/>
</dbReference>
<keyword evidence="2" id="KW-0812">Transmembrane</keyword>
<evidence type="ECO:0000313" key="4">
    <source>
        <dbReference type="Proteomes" id="UP000198929"/>
    </source>
</evidence>
<keyword evidence="2" id="KW-0472">Membrane</keyword>
<accession>A0A1H9VZA7</accession>
<dbReference type="GO" id="GO:0005886">
    <property type="term" value="C:plasma membrane"/>
    <property type="evidence" value="ECO:0007669"/>
    <property type="project" value="TreeGrafter"/>
</dbReference>
<dbReference type="PANTHER" id="PTHR38442:SF1">
    <property type="entry name" value="INNER MEMBRANE PROTEIN"/>
    <property type="match status" value="1"/>
</dbReference>
<dbReference type="EMBL" id="FOGQ01000015">
    <property type="protein sequence ID" value="SES26995.1"/>
    <property type="molecule type" value="Genomic_DNA"/>
</dbReference>
<dbReference type="STRING" id="1121357.SAMN05661109_02464"/>
<evidence type="ECO:0000256" key="2">
    <source>
        <dbReference type="SAM" id="Phobius"/>
    </source>
</evidence>
<dbReference type="PANTHER" id="PTHR38442">
    <property type="entry name" value="INNER MEMBRANE PROTEIN-RELATED"/>
    <property type="match status" value="1"/>
</dbReference>
<keyword evidence="2" id="KW-1133">Transmembrane helix</keyword>
<proteinExistence type="predicted"/>
<sequence length="446" mass="48409">MGKHSQISEPGETPAKADTLPAAMPGMSAEAEAARRQALRKHQAFATGLLILAAIIFLACSWWQSTGAAPGWIGYVRAAAEAGMVGGIADWFAVTALFRHPLRIPIPHTALIPNKKDQLGDALSGFVGENFLNAQLITEKVNQANIPEKIGAWLSQPDNAEKVSREAGRLTINALRALDPRDAEDLINSQVISRLAEPTWGPLAGRALEGLIADGKTEPLIDTTITWARRKLDGMEDAVVTLVDERMPAWAPEFTRKIAGTTVYKQLVKFMADVDTQPNHKARQALRTQLNQLAQDLQFDAEMITKVEQLKADVMGSDAVQSAAGELWASMSASLIDAAGDESSTLRRRVAELCVHWGTRLSTDTELRTALDDRIESAASFLANNYAGDVTDIISETIQRWDAHEASEKIELLVGKDLQYIRVNGTVVGALAGLVIYTVNQLLFGV</sequence>